<feature type="non-terminal residue" evidence="1">
    <location>
        <position position="1"/>
    </location>
</feature>
<dbReference type="AlphaFoldDB" id="A0A383F050"/>
<evidence type="ECO:0000313" key="1">
    <source>
        <dbReference type="EMBL" id="SVE62063.1"/>
    </source>
</evidence>
<gene>
    <name evidence="1" type="ORF">METZ01_LOCUS514917</name>
</gene>
<proteinExistence type="predicted"/>
<accession>A0A383F050</accession>
<reference evidence="1" key="1">
    <citation type="submission" date="2018-05" db="EMBL/GenBank/DDBJ databases">
        <authorList>
            <person name="Lanie J.A."/>
            <person name="Ng W.-L."/>
            <person name="Kazmierczak K.M."/>
            <person name="Andrzejewski T.M."/>
            <person name="Davidsen T.M."/>
            <person name="Wayne K.J."/>
            <person name="Tettelin H."/>
            <person name="Glass J.I."/>
            <person name="Rusch D."/>
            <person name="Podicherti R."/>
            <person name="Tsui H.-C.T."/>
            <person name="Winkler M.E."/>
        </authorList>
    </citation>
    <scope>NUCLEOTIDE SEQUENCE</scope>
</reference>
<sequence length="26" mass="2710">APNLDQTVIVGMLSKLVSEQKADPVG</sequence>
<protein>
    <submittedName>
        <fullName evidence="1">Uncharacterized protein</fullName>
    </submittedName>
</protein>
<organism evidence="1">
    <name type="scientific">marine metagenome</name>
    <dbReference type="NCBI Taxonomy" id="408172"/>
    <lineage>
        <taxon>unclassified sequences</taxon>
        <taxon>metagenomes</taxon>
        <taxon>ecological metagenomes</taxon>
    </lineage>
</organism>
<dbReference type="EMBL" id="UINC01230086">
    <property type="protein sequence ID" value="SVE62063.1"/>
    <property type="molecule type" value="Genomic_DNA"/>
</dbReference>
<name>A0A383F050_9ZZZZ</name>